<dbReference type="GeneID" id="85450779"/>
<accession>A0AAJ0AES1</accession>
<protein>
    <submittedName>
        <fullName evidence="1">Uncharacterized protein</fullName>
    </submittedName>
</protein>
<dbReference type="Proteomes" id="UP001224890">
    <property type="component" value="Unassembled WGS sequence"/>
</dbReference>
<evidence type="ECO:0000313" key="2">
    <source>
        <dbReference type="Proteomes" id="UP001224890"/>
    </source>
</evidence>
<keyword evidence="2" id="KW-1185">Reference proteome</keyword>
<evidence type="ECO:0000313" key="1">
    <source>
        <dbReference type="EMBL" id="KAK1672558.1"/>
    </source>
</evidence>
<comment type="caution">
    <text evidence="1">The sequence shown here is derived from an EMBL/GenBank/DDBJ whole genome shotgun (WGS) entry which is preliminary data.</text>
</comment>
<dbReference type="AlphaFoldDB" id="A0AAJ0AES1"/>
<organism evidence="1 2">
    <name type="scientific">Colletotrichum godetiae</name>
    <dbReference type="NCBI Taxonomy" id="1209918"/>
    <lineage>
        <taxon>Eukaryota</taxon>
        <taxon>Fungi</taxon>
        <taxon>Dikarya</taxon>
        <taxon>Ascomycota</taxon>
        <taxon>Pezizomycotina</taxon>
        <taxon>Sordariomycetes</taxon>
        <taxon>Hypocreomycetidae</taxon>
        <taxon>Glomerellales</taxon>
        <taxon>Glomerellaceae</taxon>
        <taxon>Colletotrichum</taxon>
        <taxon>Colletotrichum acutatum species complex</taxon>
    </lineage>
</organism>
<sequence length="313" mass="34432">MAGGMAPVFTSASSGRNHGYASRASMRLGIVRANADYGQIRKLVSLTLSVTGPPPSSSSSMTFDCRGRYRHARQNLLPRESTPFFLLQYQLAGQAFDCKLVNVVCLRDIRTMMQQGPSLELPHLVWSLPTTTPRCQIFHCSEAFLESWKLALADNDIRTHRNCKTRAGLGSHGPAAMPVCQLAVRSLGFHLVFGFIVSTSARTSTTPFQVMGSRLSQWQVVPLSLMVSIARICHGNLLLKTSKFTDARYRWRHSVCAKQRFNEKSRPPAPFHFPRLGKVGDSGPALERLVEGSPARTAAAPTNPLDLLVPSLV</sequence>
<dbReference type="RefSeq" id="XP_060426561.1">
    <property type="nucleotide sequence ID" value="XM_060566253.1"/>
</dbReference>
<proteinExistence type="predicted"/>
<gene>
    <name evidence="1" type="ORF">BDP55DRAFT_247075</name>
</gene>
<dbReference type="EMBL" id="JAHMHR010000037">
    <property type="protein sequence ID" value="KAK1672558.1"/>
    <property type="molecule type" value="Genomic_DNA"/>
</dbReference>
<name>A0AAJ0AES1_9PEZI</name>
<reference evidence="1" key="1">
    <citation type="submission" date="2021-06" db="EMBL/GenBank/DDBJ databases">
        <title>Comparative genomics, transcriptomics and evolutionary studies reveal genomic signatures of adaptation to plant cell wall in hemibiotrophic fungi.</title>
        <authorList>
            <consortium name="DOE Joint Genome Institute"/>
            <person name="Baroncelli R."/>
            <person name="Diaz J.F."/>
            <person name="Benocci T."/>
            <person name="Peng M."/>
            <person name="Battaglia E."/>
            <person name="Haridas S."/>
            <person name="Andreopoulos W."/>
            <person name="Labutti K."/>
            <person name="Pangilinan J."/>
            <person name="Floch G.L."/>
            <person name="Makela M.R."/>
            <person name="Henrissat B."/>
            <person name="Grigoriev I.V."/>
            <person name="Crouch J.A."/>
            <person name="De Vries R.P."/>
            <person name="Sukno S.A."/>
            <person name="Thon M.R."/>
        </authorList>
    </citation>
    <scope>NUCLEOTIDE SEQUENCE</scope>
    <source>
        <strain evidence="1">CBS 193.32</strain>
    </source>
</reference>